<sequence length="65" mass="7538">MPLYTILTKGINEKAGYKHSATNNIVCRVMGCHQYWLGRRIPLCCPNERFQHSDSVLLFYFLVCS</sequence>
<gene>
    <name evidence="1" type="ORF">SBF1_950048</name>
</gene>
<dbReference type="Proteomes" id="UP000238916">
    <property type="component" value="Unassembled WGS sequence"/>
</dbReference>
<proteinExistence type="predicted"/>
<name>A0A2U3LXW9_9FIRM</name>
<evidence type="ECO:0000313" key="1">
    <source>
        <dbReference type="EMBL" id="SPF56770.1"/>
    </source>
</evidence>
<dbReference type="AlphaFoldDB" id="A0A2U3LXW9"/>
<reference evidence="2" key="1">
    <citation type="submission" date="2018-02" db="EMBL/GenBank/DDBJ databases">
        <authorList>
            <person name="Hausmann B."/>
        </authorList>
    </citation>
    <scope>NUCLEOTIDE SEQUENCE [LARGE SCALE GENOMIC DNA]</scope>
    <source>
        <strain evidence="2">Peat soil MAG SbF1</strain>
    </source>
</reference>
<dbReference type="EMBL" id="OMOF01000945">
    <property type="protein sequence ID" value="SPF56770.1"/>
    <property type="molecule type" value="Genomic_DNA"/>
</dbReference>
<evidence type="ECO:0000313" key="2">
    <source>
        <dbReference type="Proteomes" id="UP000238916"/>
    </source>
</evidence>
<accession>A0A2U3LXW9</accession>
<organism evidence="1 2">
    <name type="scientific">Candidatus Desulfosporosinus infrequens</name>
    <dbReference type="NCBI Taxonomy" id="2043169"/>
    <lineage>
        <taxon>Bacteria</taxon>
        <taxon>Bacillati</taxon>
        <taxon>Bacillota</taxon>
        <taxon>Clostridia</taxon>
        <taxon>Eubacteriales</taxon>
        <taxon>Desulfitobacteriaceae</taxon>
        <taxon>Desulfosporosinus</taxon>
    </lineage>
</organism>
<protein>
    <submittedName>
        <fullName evidence="1">Uncharacterized protein</fullName>
    </submittedName>
</protein>